<dbReference type="Gene3D" id="2.60.40.10">
    <property type="entry name" value="Immunoglobulins"/>
    <property type="match status" value="1"/>
</dbReference>
<sequence>MKTYICIFFLCLLSCKEEKITNKSRFNLKNSDEIYKKISKIPDNQLTKIEIPEFIDLDTINGDNKTVNITIRNKGNRNLTSLTIKPPCSCNEVSKYDSVMLPNTSQTFSVNMKFDKIGNFYQGITVYGSFYPYIKKIYVEGYRKK</sequence>
<dbReference type="STRING" id="295069.SAMN05421856_101612"/>
<accession>A0A1H7WAP4</accession>
<dbReference type="RefSeq" id="WP_089998333.1">
    <property type="nucleotide sequence ID" value="NZ_FOBV01000001.1"/>
</dbReference>
<evidence type="ECO:0000313" key="2">
    <source>
        <dbReference type="Proteomes" id="UP000199450"/>
    </source>
</evidence>
<proteinExistence type="predicted"/>
<reference evidence="2" key="1">
    <citation type="submission" date="2016-10" db="EMBL/GenBank/DDBJ databases">
        <authorList>
            <person name="Varghese N."/>
            <person name="Submissions S."/>
        </authorList>
    </citation>
    <scope>NUCLEOTIDE SEQUENCE [LARGE SCALE GENOMIC DNA]</scope>
    <source>
        <strain evidence="2">DSM 17453</strain>
    </source>
</reference>
<dbReference type="OrthoDB" id="1466304at2"/>
<dbReference type="InterPro" id="IPR013783">
    <property type="entry name" value="Ig-like_fold"/>
</dbReference>
<dbReference type="EMBL" id="FOBV01000001">
    <property type="protein sequence ID" value="SEM18550.1"/>
    <property type="molecule type" value="Genomic_DNA"/>
</dbReference>
<keyword evidence="2" id="KW-1185">Reference proteome</keyword>
<dbReference type="InterPro" id="IPR011467">
    <property type="entry name" value="DUF1573"/>
</dbReference>
<dbReference type="Proteomes" id="UP000199450">
    <property type="component" value="Unassembled WGS sequence"/>
</dbReference>
<dbReference type="Pfam" id="PF07610">
    <property type="entry name" value="DUF1573"/>
    <property type="match status" value="1"/>
</dbReference>
<gene>
    <name evidence="1" type="ORF">SAMN05421856_101612</name>
</gene>
<organism evidence="1 2">
    <name type="scientific">Chryseobacterium taichungense</name>
    <dbReference type="NCBI Taxonomy" id="295069"/>
    <lineage>
        <taxon>Bacteria</taxon>
        <taxon>Pseudomonadati</taxon>
        <taxon>Bacteroidota</taxon>
        <taxon>Flavobacteriia</taxon>
        <taxon>Flavobacteriales</taxon>
        <taxon>Weeksellaceae</taxon>
        <taxon>Chryseobacterium group</taxon>
        <taxon>Chryseobacterium</taxon>
    </lineage>
</organism>
<protein>
    <recommendedName>
        <fullName evidence="3">DUF1573 domain-containing protein</fullName>
    </recommendedName>
</protein>
<name>A0A1H7WAP4_9FLAO</name>
<evidence type="ECO:0008006" key="3">
    <source>
        <dbReference type="Google" id="ProtNLM"/>
    </source>
</evidence>
<dbReference type="AlphaFoldDB" id="A0A1H7WAP4"/>
<evidence type="ECO:0000313" key="1">
    <source>
        <dbReference type="EMBL" id="SEM18550.1"/>
    </source>
</evidence>